<name>A0A194WYN3_MOLSC</name>
<dbReference type="GeneID" id="28830040"/>
<sequence>MEDPRQQQLMALQADISRITQALIEENASLKLQVNQLREEKSALVSRNRELGVREETLKLDKNTLELEDGTLKEKVKLQDPLVKNAALVRRRLYERTKELRGHGQANEAMVEAGNRAAHRGDYFADLAMFKLGYMKSEQPLPDPRMAETAFERVNKLVFKELYGSSVDHPDNPDHNLELIMQLCESSSKLLQYMNLEATIALSSPTTLTAPSDILLHSTLSVHRQACVRIFKQANTSDLFAALDTDANLEVSLEEVRQITERVVRNGKGRSHSRRMEARVPSNLG</sequence>
<dbReference type="KEGG" id="psco:LY89DRAFT_737967"/>
<evidence type="ECO:0000256" key="2">
    <source>
        <dbReference type="SAM" id="MobiDB-lite"/>
    </source>
</evidence>
<dbReference type="AlphaFoldDB" id="A0A194WYN3"/>
<evidence type="ECO:0000256" key="1">
    <source>
        <dbReference type="SAM" id="Coils"/>
    </source>
</evidence>
<accession>A0A194WYN3</accession>
<organism evidence="3 4">
    <name type="scientific">Mollisia scopiformis</name>
    <name type="common">Conifer needle endophyte fungus</name>
    <name type="synonym">Phialocephala scopiformis</name>
    <dbReference type="NCBI Taxonomy" id="149040"/>
    <lineage>
        <taxon>Eukaryota</taxon>
        <taxon>Fungi</taxon>
        <taxon>Dikarya</taxon>
        <taxon>Ascomycota</taxon>
        <taxon>Pezizomycotina</taxon>
        <taxon>Leotiomycetes</taxon>
        <taxon>Helotiales</taxon>
        <taxon>Mollisiaceae</taxon>
        <taxon>Mollisia</taxon>
    </lineage>
</organism>
<keyword evidence="4" id="KW-1185">Reference proteome</keyword>
<reference evidence="3 4" key="1">
    <citation type="submission" date="2015-10" db="EMBL/GenBank/DDBJ databases">
        <title>Full genome of DAOMC 229536 Phialocephala scopiformis, a fungal endophyte of spruce producing the potent anti-insectan compound rugulosin.</title>
        <authorList>
            <consortium name="DOE Joint Genome Institute"/>
            <person name="Walker A.K."/>
            <person name="Frasz S.L."/>
            <person name="Seifert K.A."/>
            <person name="Miller J.D."/>
            <person name="Mondo S.J."/>
            <person name="Labutti K."/>
            <person name="Lipzen A."/>
            <person name="Dockter R."/>
            <person name="Kennedy M."/>
            <person name="Grigoriev I.V."/>
            <person name="Spatafora J.W."/>
        </authorList>
    </citation>
    <scope>NUCLEOTIDE SEQUENCE [LARGE SCALE GENOMIC DNA]</scope>
    <source>
        <strain evidence="3 4">CBS 120377</strain>
    </source>
</reference>
<keyword evidence="1" id="KW-0175">Coiled coil</keyword>
<gene>
    <name evidence="3" type="ORF">LY89DRAFT_737967</name>
</gene>
<evidence type="ECO:0000313" key="4">
    <source>
        <dbReference type="Proteomes" id="UP000070700"/>
    </source>
</evidence>
<dbReference type="OrthoDB" id="3564687at2759"/>
<feature type="coiled-coil region" evidence="1">
    <location>
        <begin position="20"/>
        <end position="47"/>
    </location>
</feature>
<feature type="region of interest" description="Disordered" evidence="2">
    <location>
        <begin position="266"/>
        <end position="285"/>
    </location>
</feature>
<evidence type="ECO:0000313" key="3">
    <source>
        <dbReference type="EMBL" id="KUJ13071.1"/>
    </source>
</evidence>
<dbReference type="RefSeq" id="XP_018067426.1">
    <property type="nucleotide sequence ID" value="XM_018220314.1"/>
</dbReference>
<proteinExistence type="predicted"/>
<protein>
    <submittedName>
        <fullName evidence="3">Uncharacterized protein</fullName>
    </submittedName>
</protein>
<dbReference type="Proteomes" id="UP000070700">
    <property type="component" value="Unassembled WGS sequence"/>
</dbReference>
<dbReference type="InParanoid" id="A0A194WYN3"/>
<dbReference type="EMBL" id="KQ947423">
    <property type="protein sequence ID" value="KUJ13071.1"/>
    <property type="molecule type" value="Genomic_DNA"/>
</dbReference>